<dbReference type="PANTHER" id="PTHR47197:SF3">
    <property type="entry name" value="DIHYDRO-HEME D1 DEHYDROGENASE"/>
    <property type="match status" value="1"/>
</dbReference>
<accession>A0A8J6PDM6</accession>
<reference evidence="1" key="1">
    <citation type="submission" date="2020-09" db="EMBL/GenBank/DDBJ databases">
        <title>Taishania pollutisoli gen. nov., sp. nov., Isolated from Tetrabromobisphenol A-Contaminated Soil.</title>
        <authorList>
            <person name="Chen Q."/>
        </authorList>
    </citation>
    <scope>NUCLEOTIDE SEQUENCE</scope>
    <source>
        <strain evidence="1">CZZ-1</strain>
    </source>
</reference>
<keyword evidence="2" id="KW-1185">Reference proteome</keyword>
<dbReference type="Gene3D" id="2.130.10.10">
    <property type="entry name" value="YVTN repeat-like/Quinoprotein amine dehydrogenase"/>
    <property type="match status" value="2"/>
</dbReference>
<dbReference type="PANTHER" id="PTHR47197">
    <property type="entry name" value="PROTEIN NIRF"/>
    <property type="match status" value="1"/>
</dbReference>
<name>A0A8J6PDM6_9FLAO</name>
<dbReference type="Proteomes" id="UP000652681">
    <property type="component" value="Unassembled WGS sequence"/>
</dbReference>
<proteinExistence type="predicted"/>
<dbReference type="AlphaFoldDB" id="A0A8J6PDM6"/>
<dbReference type="InterPro" id="IPR011045">
    <property type="entry name" value="N2O_reductase_N"/>
</dbReference>
<dbReference type="RefSeq" id="WP_216713514.1">
    <property type="nucleotide sequence ID" value="NZ_JACVEL010000002.1"/>
</dbReference>
<dbReference type="InterPro" id="IPR015943">
    <property type="entry name" value="WD40/YVTN_repeat-like_dom_sf"/>
</dbReference>
<organism evidence="1 2">
    <name type="scientific">Taishania pollutisoli</name>
    <dbReference type="NCBI Taxonomy" id="2766479"/>
    <lineage>
        <taxon>Bacteria</taxon>
        <taxon>Pseudomonadati</taxon>
        <taxon>Bacteroidota</taxon>
        <taxon>Flavobacteriia</taxon>
        <taxon>Flavobacteriales</taxon>
        <taxon>Crocinitomicaceae</taxon>
        <taxon>Taishania</taxon>
    </lineage>
</organism>
<dbReference type="EMBL" id="JACVEL010000002">
    <property type="protein sequence ID" value="MBC9811510.1"/>
    <property type="molecule type" value="Genomic_DNA"/>
</dbReference>
<evidence type="ECO:0000313" key="2">
    <source>
        <dbReference type="Proteomes" id="UP000652681"/>
    </source>
</evidence>
<dbReference type="InterPro" id="IPR051200">
    <property type="entry name" value="Host-pathogen_enzymatic-act"/>
</dbReference>
<gene>
    <name evidence="1" type="ORF">H9Y05_03390</name>
</gene>
<comment type="caution">
    <text evidence="1">The sequence shown here is derived from an EMBL/GenBank/DDBJ whole genome shotgun (WGS) entry which is preliminary data.</text>
</comment>
<sequence>MIKTVQPLFLLILTTFYSFGQLKKVPIGQRSSENNALTLELTHRNQYYKSVTASDKDVYEPAINSPKSVTFSQDGSKYYIQSLEGCETVVFDAKTHKKIKGIAHKFNAGNKQLFKNNEYTLFDYVFPEDRSNPNFFSGKPVEACLSANGDWLFVTYYRRSYDANAQLPSALCVIDTEKDEIVRVIPTAPLPKMIAASSDGKYVAVTHWGDNTVGVLDVSSNDPFQFNYVKLLEVDKRVTLVYDTTEIIDRDNNCSNCLRGTTFTPDSKYLLIGRMGGNGGLAIFRMSNFSKVGSVAGLKPNIRHILVDTEYIYMSVNKTGYVDKVKWGDVRYHFNPEEIKTITVKPDKSVFVGTGARTIAMDPKSEYTFAAVNNESKIVVIRNSDWKVVTEINADSYPVGLAVSPDGKQLIATAQGKGNQGGNSVMVYSIQKQ</sequence>
<dbReference type="SUPFAM" id="SSF50974">
    <property type="entry name" value="Nitrous oxide reductase, N-terminal domain"/>
    <property type="match status" value="1"/>
</dbReference>
<protein>
    <submittedName>
        <fullName evidence="1">Peptidoglycan-binding protein</fullName>
    </submittedName>
</protein>
<evidence type="ECO:0000313" key="1">
    <source>
        <dbReference type="EMBL" id="MBC9811510.1"/>
    </source>
</evidence>